<reference evidence="2" key="1">
    <citation type="submission" date="2019-10" db="EMBL/GenBank/DDBJ databases">
        <title>Conservation and host-specific expression of non-tandemly repeated heterogenous ribosome RNA gene in arbuscular mycorrhizal fungi.</title>
        <authorList>
            <person name="Maeda T."/>
            <person name="Kobayashi Y."/>
            <person name="Nakagawa T."/>
            <person name="Ezawa T."/>
            <person name="Yamaguchi K."/>
            <person name="Bino T."/>
            <person name="Nishimoto Y."/>
            <person name="Shigenobu S."/>
            <person name="Kawaguchi M."/>
        </authorList>
    </citation>
    <scope>NUCLEOTIDE SEQUENCE</scope>
    <source>
        <strain evidence="2">HR1</strain>
    </source>
</reference>
<gene>
    <name evidence="2" type="ORF">RCL2_000021100</name>
</gene>
<evidence type="ECO:0000256" key="1">
    <source>
        <dbReference type="SAM" id="SignalP"/>
    </source>
</evidence>
<sequence length="71" mass="8060">MLNIVWGGELSSVALVGMLFLPQRGEGFSNFTADHGWKIWNLIHNDEVQRIYKPANENNPRHGGSVFWGHI</sequence>
<dbReference type="Proteomes" id="UP000615446">
    <property type="component" value="Unassembled WGS sequence"/>
</dbReference>
<dbReference type="AlphaFoldDB" id="A0A8H3KN21"/>
<evidence type="ECO:0000313" key="3">
    <source>
        <dbReference type="Proteomes" id="UP000615446"/>
    </source>
</evidence>
<feature type="signal peptide" evidence="1">
    <location>
        <begin position="1"/>
        <end position="27"/>
    </location>
</feature>
<organism evidence="2 3">
    <name type="scientific">Rhizophagus clarus</name>
    <dbReference type="NCBI Taxonomy" id="94130"/>
    <lineage>
        <taxon>Eukaryota</taxon>
        <taxon>Fungi</taxon>
        <taxon>Fungi incertae sedis</taxon>
        <taxon>Mucoromycota</taxon>
        <taxon>Glomeromycotina</taxon>
        <taxon>Glomeromycetes</taxon>
        <taxon>Glomerales</taxon>
        <taxon>Glomeraceae</taxon>
        <taxon>Rhizophagus</taxon>
    </lineage>
</organism>
<dbReference type="EMBL" id="BLAL01000004">
    <property type="protein sequence ID" value="GES72653.1"/>
    <property type="molecule type" value="Genomic_DNA"/>
</dbReference>
<name>A0A8H3KN21_9GLOM</name>
<accession>A0A8H3KN21</accession>
<feature type="chain" id="PRO_5034470946" evidence="1">
    <location>
        <begin position="28"/>
        <end position="71"/>
    </location>
</feature>
<comment type="caution">
    <text evidence="2">The sequence shown here is derived from an EMBL/GenBank/DDBJ whole genome shotgun (WGS) entry which is preliminary data.</text>
</comment>
<evidence type="ECO:0000313" key="2">
    <source>
        <dbReference type="EMBL" id="GES72653.1"/>
    </source>
</evidence>
<protein>
    <submittedName>
        <fullName evidence="2">Uncharacterized protein</fullName>
    </submittedName>
</protein>
<proteinExistence type="predicted"/>
<keyword evidence="1" id="KW-0732">Signal</keyword>